<evidence type="ECO:0000313" key="3">
    <source>
        <dbReference type="Proteomes" id="UP000740830"/>
    </source>
</evidence>
<accession>A0ABS6C1X5</accession>
<dbReference type="EMBL" id="JAHLDG010000006">
    <property type="protein sequence ID" value="MBU3219490.1"/>
    <property type="molecule type" value="Genomic_DNA"/>
</dbReference>
<name>A0ABS6C1X5_9CLOT</name>
<evidence type="ECO:0000259" key="1">
    <source>
        <dbReference type="Pfam" id="PF22128"/>
    </source>
</evidence>
<comment type="caution">
    <text evidence="2">The sequence shown here is derived from an EMBL/GenBank/DDBJ whole genome shotgun (WGS) entry which is preliminary data.</text>
</comment>
<gene>
    <name evidence="2" type="ORF">KPL27_05140</name>
</gene>
<proteinExistence type="predicted"/>
<dbReference type="Proteomes" id="UP000740830">
    <property type="component" value="Unassembled WGS sequence"/>
</dbReference>
<protein>
    <recommendedName>
        <fullName evidence="1">Alp7A-like C-terminal domain-containing protein</fullName>
    </recommendedName>
</protein>
<dbReference type="Pfam" id="PF22128">
    <property type="entry name" value="Alp7A_like_C"/>
    <property type="match status" value="1"/>
</dbReference>
<dbReference type="InterPro" id="IPR054368">
    <property type="entry name" value="Alp7A-like_C"/>
</dbReference>
<feature type="domain" description="Alp7A-like C-terminal" evidence="1">
    <location>
        <begin position="3"/>
        <end position="55"/>
    </location>
</feature>
<reference evidence="2 3" key="1">
    <citation type="submission" date="2021-06" db="EMBL/GenBank/DDBJ databases">
        <title>Clostridia strains as spoilage organisms.</title>
        <authorList>
            <person name="Wambui J."/>
            <person name="Stephan R."/>
            <person name="Stevens M.J.A."/>
        </authorList>
    </citation>
    <scope>NUCLEOTIDE SEQUENCE [LARGE SCALE GENOMIC DNA]</scope>
    <source>
        <strain evidence="2 3">CM013</strain>
    </source>
</reference>
<keyword evidence="3" id="KW-1185">Reference proteome</keyword>
<organism evidence="2 3">
    <name type="scientific">Clostridium algidicarnis</name>
    <dbReference type="NCBI Taxonomy" id="37659"/>
    <lineage>
        <taxon>Bacteria</taxon>
        <taxon>Bacillati</taxon>
        <taxon>Bacillota</taxon>
        <taxon>Clostridia</taxon>
        <taxon>Eubacteriales</taxon>
        <taxon>Clostridiaceae</taxon>
        <taxon>Clostridium</taxon>
    </lineage>
</organism>
<sequence>MIATKLLYSFIPESGEQIKFINFGGEASILEPFIKQALLEHMSEAAAQSNHFFLNKVLEDDRKEIFKPSPRIINLAALEMLSINEMRKTNEGE</sequence>
<evidence type="ECO:0000313" key="2">
    <source>
        <dbReference type="EMBL" id="MBU3219490.1"/>
    </source>
</evidence>